<name>H8L5K2_FRAAD</name>
<evidence type="ECO:0000313" key="3">
    <source>
        <dbReference type="Proteomes" id="UP000005234"/>
    </source>
</evidence>
<feature type="compositionally biased region" description="Basic and acidic residues" evidence="1">
    <location>
        <begin position="132"/>
        <end position="141"/>
    </location>
</feature>
<sequence length="792" mass="86885">MTDRRTFIQSLALGSVAAGLPGHGLHAAESAATAAPDASPTLTPPRMSSSHASMPDHLVRLASFDTPQGPVGVHEDFSRPDGDLWLRGAQGACRLSKRTEPVAGASGPSYFGLSLKQVAEAEADLLADRLLSRGEPDESQVRDLAPPPASRINPADYYGRQPWTTFVGTRQCKDTMPVYPQGSTRTYHPEQTMPGLHANPQVSAREEGLLGGWLPAVHKIIPIHADSWYDLLVFADVRAEDEFIAQTWHRSLRIEHGRIAAASYGHSYPNYGSLMNDPDPAAFYHALHDFVGCWQALLADACPVTLPDPSWTDLSRFAFARELVVRPGGSYPKYGAVDRDYYGSEYDGFQDIFTSSLYANLEWGRFRQAAVVLDGYFTDFVNDQGMINMRGAETGQFGLTLSLLARYLRYTGDRSLLLKHQSKIEATANILLRLRAESLQLPDDAPGHGLIHGWNESDACLFPDPTLWWKPYYANSALAIRGLLDLAPLWPQLGGSAAQAAGWIEQAKALQATLHERLRANIRHDMTPPYIGPLPGAKLTFRQSLASETPSEQQWPHRAYSELLQADVLPADLAHLVIDCMRGHGATSMGVVANIGPVDPGSRDLLGFISYGYAQQLLRLNRIDEYVLFMYAHRYQVHTRGSWTAGEVSGITGGMPLFCIPAQLTSPLLLRWAFIFEDSAGECLYLARGLPRAWTASGRPLSIAHAPTRWGPCSLHLQWHQHSGQLSIQAEWPADVPPGTVRLSLRGPEGLQLSTVSVNGHPPEAGTLNDDELRLQPRAGKALVVAHFIHAV</sequence>
<dbReference type="KEGG" id="fau:Fraau_1371"/>
<protein>
    <recommendedName>
        <fullName evidence="4">Tat pathway signal protein</fullName>
    </recommendedName>
</protein>
<feature type="compositionally biased region" description="Low complexity" evidence="1">
    <location>
        <begin position="28"/>
        <end position="45"/>
    </location>
</feature>
<organism evidence="2 3">
    <name type="scientific">Frateuria aurantia (strain ATCC 33424 / DSM 6220 / KCTC 2777 / LMG 1558 / NBRC 3245 / NCIMB 13370)</name>
    <name type="common">Acetobacter aurantius</name>
    <dbReference type="NCBI Taxonomy" id="767434"/>
    <lineage>
        <taxon>Bacteria</taxon>
        <taxon>Pseudomonadati</taxon>
        <taxon>Pseudomonadota</taxon>
        <taxon>Gammaproteobacteria</taxon>
        <taxon>Lysobacterales</taxon>
        <taxon>Rhodanobacteraceae</taxon>
        <taxon>Frateuria</taxon>
    </lineage>
</organism>
<feature type="region of interest" description="Disordered" evidence="1">
    <location>
        <begin position="28"/>
        <end position="52"/>
    </location>
</feature>
<dbReference type="SUPFAM" id="SSF48208">
    <property type="entry name" value="Six-hairpin glycosidases"/>
    <property type="match status" value="1"/>
</dbReference>
<dbReference type="EMBL" id="CP003350">
    <property type="protein sequence ID" value="AFC85803.1"/>
    <property type="molecule type" value="Genomic_DNA"/>
</dbReference>
<feature type="region of interest" description="Disordered" evidence="1">
    <location>
        <begin position="132"/>
        <end position="154"/>
    </location>
</feature>
<dbReference type="InterPro" id="IPR012341">
    <property type="entry name" value="6hp_glycosidase-like_sf"/>
</dbReference>
<gene>
    <name evidence="2" type="ordered locus">Fraau_1371</name>
</gene>
<accession>H8L5K2</accession>
<evidence type="ECO:0008006" key="4">
    <source>
        <dbReference type="Google" id="ProtNLM"/>
    </source>
</evidence>
<dbReference type="Proteomes" id="UP000005234">
    <property type="component" value="Chromosome"/>
</dbReference>
<dbReference type="InterPro" id="IPR006311">
    <property type="entry name" value="TAT_signal"/>
</dbReference>
<evidence type="ECO:0000256" key="1">
    <source>
        <dbReference type="SAM" id="MobiDB-lite"/>
    </source>
</evidence>
<dbReference type="eggNOG" id="COG3408">
    <property type="taxonomic scope" value="Bacteria"/>
</dbReference>
<dbReference type="AlphaFoldDB" id="H8L5K2"/>
<dbReference type="InterPro" id="IPR008928">
    <property type="entry name" value="6-hairpin_glycosidase_sf"/>
</dbReference>
<keyword evidence="3" id="KW-1185">Reference proteome</keyword>
<dbReference type="RefSeq" id="WP_014402808.1">
    <property type="nucleotide sequence ID" value="NC_017033.1"/>
</dbReference>
<dbReference type="HOGENOM" id="CLU_025336_0_0_6"/>
<dbReference type="PROSITE" id="PS51318">
    <property type="entry name" value="TAT"/>
    <property type="match status" value="1"/>
</dbReference>
<reference evidence="2" key="1">
    <citation type="submission" date="2012-02" db="EMBL/GenBank/DDBJ databases">
        <title>The complete genome of Frateuria aurantia DSM 6220.</title>
        <authorList>
            <consortium name="US DOE Joint Genome Institute (JGI-PGF)"/>
            <person name="Lucas S."/>
            <person name="Copeland A."/>
            <person name="Lapidus A."/>
            <person name="Glavina del Rio T."/>
            <person name="Dalin E."/>
            <person name="Tice H."/>
            <person name="Bruce D."/>
            <person name="Goodwin L."/>
            <person name="Pitluck S."/>
            <person name="Peters L."/>
            <person name="Ovchinnikova G."/>
            <person name="Teshima H."/>
            <person name="Kyrpides N."/>
            <person name="Mavromatis K."/>
            <person name="Ivanova N."/>
            <person name="Brettin T."/>
            <person name="Detter J.C."/>
            <person name="Han C."/>
            <person name="Larimer F."/>
            <person name="Land M."/>
            <person name="Hauser L."/>
            <person name="Markowitz V."/>
            <person name="Cheng J.-F."/>
            <person name="Hugenholtz P."/>
            <person name="Woyke T."/>
            <person name="Wu D."/>
            <person name="Brambilla E."/>
            <person name="Klenk H.-P."/>
            <person name="Eisen J.A."/>
        </authorList>
    </citation>
    <scope>NUCLEOTIDE SEQUENCE</scope>
    <source>
        <strain evidence="2">DSM 6220</strain>
    </source>
</reference>
<proteinExistence type="predicted"/>
<evidence type="ECO:0000313" key="2">
    <source>
        <dbReference type="EMBL" id="AFC85803.1"/>
    </source>
</evidence>
<dbReference type="STRING" id="767434.Fraau_1371"/>
<dbReference type="Gene3D" id="1.50.10.10">
    <property type="match status" value="1"/>
</dbReference>
<dbReference type="OrthoDB" id="7521722at2"/>
<dbReference type="GO" id="GO:0005975">
    <property type="term" value="P:carbohydrate metabolic process"/>
    <property type="evidence" value="ECO:0007669"/>
    <property type="project" value="InterPro"/>
</dbReference>